<protein>
    <recommendedName>
        <fullName evidence="2">UPF0225 protein ACFSW7_06780</fullName>
    </recommendedName>
</protein>
<dbReference type="EMBL" id="JBHUNE010000006">
    <property type="protein sequence ID" value="MFD2758078.1"/>
    <property type="molecule type" value="Genomic_DNA"/>
</dbReference>
<reference evidence="5" key="1">
    <citation type="journal article" date="2019" name="Int. J. Syst. Evol. Microbiol.">
        <title>The Global Catalogue of Microorganisms (GCM) 10K type strain sequencing project: providing services to taxonomists for standard genome sequencing and annotation.</title>
        <authorList>
            <consortium name="The Broad Institute Genomics Platform"/>
            <consortium name="The Broad Institute Genome Sequencing Center for Infectious Disease"/>
            <person name="Wu L."/>
            <person name="Ma J."/>
        </authorList>
    </citation>
    <scope>NUCLEOTIDE SEQUENCE [LARGE SCALE GENOMIC DNA]</scope>
    <source>
        <strain evidence="5">TISTR 1514</strain>
    </source>
</reference>
<sequence length="126" mass="14272">MLANDTRCPCGTGLTYGECCGRFHAGQPAPTAEALMRSRFTAFVTGDANYLRSTWHPSRRPERLDLDADLVWQRLEVLGTTGTPFDSTATVEFIAHFKDADERGTLHENSEFVREQGRWFYVRALQ</sequence>
<dbReference type="InterPro" id="IPR048469">
    <property type="entry name" value="YchJ-like_M"/>
</dbReference>
<organism evidence="4 5">
    <name type="scientific">Gulosibacter faecalis</name>
    <dbReference type="NCBI Taxonomy" id="272240"/>
    <lineage>
        <taxon>Bacteria</taxon>
        <taxon>Bacillati</taxon>
        <taxon>Actinomycetota</taxon>
        <taxon>Actinomycetes</taxon>
        <taxon>Micrococcales</taxon>
        <taxon>Microbacteriaceae</taxon>
        <taxon>Gulosibacter</taxon>
    </lineage>
</organism>
<dbReference type="Pfam" id="PF02810">
    <property type="entry name" value="SEC-C"/>
    <property type="match status" value="1"/>
</dbReference>
<dbReference type="Pfam" id="PF17775">
    <property type="entry name" value="YchJ_M-like"/>
    <property type="match status" value="1"/>
</dbReference>
<dbReference type="PANTHER" id="PTHR33747:SF1">
    <property type="entry name" value="ADENYLATE CYCLASE-ASSOCIATED CAP C-TERMINAL DOMAIN-CONTAINING PROTEIN"/>
    <property type="match status" value="1"/>
</dbReference>
<dbReference type="PANTHER" id="PTHR33747">
    <property type="entry name" value="UPF0225 PROTEIN SCO1677"/>
    <property type="match status" value="1"/>
</dbReference>
<evidence type="ECO:0000256" key="1">
    <source>
        <dbReference type="ARBA" id="ARBA00010839"/>
    </source>
</evidence>
<feature type="domain" description="YchJ-like middle NTF2-like" evidence="3">
    <location>
        <begin position="31"/>
        <end position="123"/>
    </location>
</feature>
<dbReference type="Gene3D" id="3.10.450.50">
    <property type="match status" value="1"/>
</dbReference>
<gene>
    <name evidence="4" type="ORF">ACFSW7_06780</name>
</gene>
<dbReference type="HAMAP" id="MF_00612">
    <property type="entry name" value="UPF0225"/>
    <property type="match status" value="1"/>
</dbReference>
<dbReference type="RefSeq" id="WP_019618532.1">
    <property type="nucleotide sequence ID" value="NZ_JBHUNE010000006.1"/>
</dbReference>
<keyword evidence="5" id="KW-1185">Reference proteome</keyword>
<accession>A0ABW5UWN5</accession>
<proteinExistence type="inferred from homology"/>
<dbReference type="InterPro" id="IPR032710">
    <property type="entry name" value="NTF2-like_dom_sf"/>
</dbReference>
<name>A0ABW5UWN5_9MICO</name>
<dbReference type="InterPro" id="IPR023006">
    <property type="entry name" value="YchJ-like"/>
</dbReference>
<dbReference type="InterPro" id="IPR004027">
    <property type="entry name" value="SEC_C_motif"/>
</dbReference>
<comment type="caution">
    <text evidence="4">The sequence shown here is derived from an EMBL/GenBank/DDBJ whole genome shotgun (WGS) entry which is preliminary data.</text>
</comment>
<comment type="similarity">
    <text evidence="1 2">Belongs to the UPF0225 family.</text>
</comment>
<dbReference type="SUPFAM" id="SSF54427">
    <property type="entry name" value="NTF2-like"/>
    <property type="match status" value="1"/>
</dbReference>
<evidence type="ECO:0000313" key="5">
    <source>
        <dbReference type="Proteomes" id="UP001597492"/>
    </source>
</evidence>
<evidence type="ECO:0000259" key="3">
    <source>
        <dbReference type="Pfam" id="PF17775"/>
    </source>
</evidence>
<evidence type="ECO:0000256" key="2">
    <source>
        <dbReference type="HAMAP-Rule" id="MF_00612"/>
    </source>
</evidence>
<dbReference type="Proteomes" id="UP001597492">
    <property type="component" value="Unassembled WGS sequence"/>
</dbReference>
<evidence type="ECO:0000313" key="4">
    <source>
        <dbReference type="EMBL" id="MFD2758078.1"/>
    </source>
</evidence>